<dbReference type="AlphaFoldDB" id="A0A5S6QBS2"/>
<keyword evidence="1" id="KW-1185">Reference proteome</keyword>
<reference evidence="2" key="1">
    <citation type="submission" date="2019-12" db="UniProtKB">
        <authorList>
            <consortium name="WormBaseParasite"/>
        </authorList>
    </citation>
    <scope>IDENTIFICATION</scope>
</reference>
<proteinExistence type="predicted"/>
<evidence type="ECO:0000313" key="2">
    <source>
        <dbReference type="WBParaSite" id="TMUE_1000004649.1"/>
    </source>
</evidence>
<dbReference type="Proteomes" id="UP000046395">
    <property type="component" value="Unassembled WGS sequence"/>
</dbReference>
<organism evidence="1 2">
    <name type="scientific">Trichuris muris</name>
    <name type="common">Mouse whipworm</name>
    <dbReference type="NCBI Taxonomy" id="70415"/>
    <lineage>
        <taxon>Eukaryota</taxon>
        <taxon>Metazoa</taxon>
        <taxon>Ecdysozoa</taxon>
        <taxon>Nematoda</taxon>
        <taxon>Enoplea</taxon>
        <taxon>Dorylaimia</taxon>
        <taxon>Trichinellida</taxon>
        <taxon>Trichuridae</taxon>
        <taxon>Trichuris</taxon>
    </lineage>
</organism>
<accession>A0A5S6QBS2</accession>
<sequence length="163" mass="18325">MDETGAAGKIQTAQLPLAVRISFAQLLQNYSNGRRYCANKKGTWFDGPRRRTSLKTAVLYMYFWCRQMNSIKNCEHELGMCTSAAVNWNHWLRQLTTEAASADAVQIGGEGPDCGSRRDVIFEKKMQSYDNFGVIPFVSVHKWSLGFAECAVYGEALIALSKR</sequence>
<name>A0A5S6QBS2_TRIMR</name>
<evidence type="ECO:0000313" key="1">
    <source>
        <dbReference type="Proteomes" id="UP000046395"/>
    </source>
</evidence>
<protein>
    <submittedName>
        <fullName evidence="2">Uncharacterized protein</fullName>
    </submittedName>
</protein>
<dbReference type="WBParaSite" id="TMUE_1000004649.1">
    <property type="protein sequence ID" value="TMUE_1000004649.1"/>
    <property type="gene ID" value="WBGene00299043"/>
</dbReference>